<dbReference type="Pfam" id="PF17932">
    <property type="entry name" value="TetR_C_24"/>
    <property type="match status" value="1"/>
</dbReference>
<dbReference type="Pfam" id="PF00440">
    <property type="entry name" value="TetR_N"/>
    <property type="match status" value="1"/>
</dbReference>
<feature type="domain" description="HTH tetR-type" evidence="3">
    <location>
        <begin position="7"/>
        <end position="67"/>
    </location>
</feature>
<keyword evidence="1 2" id="KW-0238">DNA-binding</keyword>
<dbReference type="PROSITE" id="PS50977">
    <property type="entry name" value="HTH_TETR_2"/>
    <property type="match status" value="1"/>
</dbReference>
<dbReference type="GO" id="GO:0003677">
    <property type="term" value="F:DNA binding"/>
    <property type="evidence" value="ECO:0007669"/>
    <property type="project" value="UniProtKB-UniRule"/>
</dbReference>
<evidence type="ECO:0000259" key="3">
    <source>
        <dbReference type="PROSITE" id="PS50977"/>
    </source>
</evidence>
<sequence>MGVSCAKMMKDKILQQSIALFEKNGFSETSIQDIVNMLGVTKGTFYYYFTSKEQLLMQIHLQYIDNILEQQRRIIDHSDKSWKEKLFDVVYMLIHQIESHGASARIFFRELINVKGDFLNEILAKRDQFRFNFQYLIEQGIANGEFRDDLPADMMTFAVLGACNWSYMWFKPEGPVPDNEVACIFVEVFLNGMKK</sequence>
<feature type="DNA-binding region" description="H-T-H motif" evidence="2">
    <location>
        <begin position="30"/>
        <end position="49"/>
    </location>
</feature>
<dbReference type="SUPFAM" id="SSF46689">
    <property type="entry name" value="Homeodomain-like"/>
    <property type="match status" value="1"/>
</dbReference>
<dbReference type="Proteomes" id="UP000321157">
    <property type="component" value="Unassembled WGS sequence"/>
</dbReference>
<dbReference type="Gene3D" id="1.10.357.10">
    <property type="entry name" value="Tetracycline Repressor, domain 2"/>
    <property type="match status" value="1"/>
</dbReference>
<comment type="caution">
    <text evidence="4">The sequence shown here is derived from an EMBL/GenBank/DDBJ whole genome shotgun (WGS) entry which is preliminary data.</text>
</comment>
<dbReference type="InterPro" id="IPR009057">
    <property type="entry name" value="Homeodomain-like_sf"/>
</dbReference>
<dbReference type="InterPro" id="IPR001647">
    <property type="entry name" value="HTH_TetR"/>
</dbReference>
<evidence type="ECO:0000313" key="5">
    <source>
        <dbReference type="Proteomes" id="UP000321157"/>
    </source>
</evidence>
<dbReference type="PRINTS" id="PR00455">
    <property type="entry name" value="HTHTETR"/>
</dbReference>
<protein>
    <submittedName>
        <fullName evidence="4">TetR family transcriptional regulator</fullName>
    </submittedName>
</protein>
<dbReference type="InterPro" id="IPR023772">
    <property type="entry name" value="DNA-bd_HTH_TetR-type_CS"/>
</dbReference>
<gene>
    <name evidence="4" type="ORF">ADA01nite_10580</name>
</gene>
<name>A0A511V6Q9_9BACL</name>
<dbReference type="SUPFAM" id="SSF48498">
    <property type="entry name" value="Tetracyclin repressor-like, C-terminal domain"/>
    <property type="match status" value="1"/>
</dbReference>
<dbReference type="PROSITE" id="PS01081">
    <property type="entry name" value="HTH_TETR_1"/>
    <property type="match status" value="1"/>
</dbReference>
<proteinExistence type="predicted"/>
<dbReference type="EMBL" id="BJXX01000048">
    <property type="protein sequence ID" value="GEN33598.1"/>
    <property type="molecule type" value="Genomic_DNA"/>
</dbReference>
<dbReference type="InterPro" id="IPR041490">
    <property type="entry name" value="KstR2_TetR_C"/>
</dbReference>
<evidence type="ECO:0000256" key="1">
    <source>
        <dbReference type="ARBA" id="ARBA00023125"/>
    </source>
</evidence>
<dbReference type="PANTHER" id="PTHR43479">
    <property type="entry name" value="ACREF/ENVCD OPERON REPRESSOR-RELATED"/>
    <property type="match status" value="1"/>
</dbReference>
<dbReference type="InterPro" id="IPR036271">
    <property type="entry name" value="Tet_transcr_reg_TetR-rel_C_sf"/>
</dbReference>
<dbReference type="InterPro" id="IPR050624">
    <property type="entry name" value="HTH-type_Tx_Regulator"/>
</dbReference>
<evidence type="ECO:0000256" key="2">
    <source>
        <dbReference type="PROSITE-ProRule" id="PRU00335"/>
    </source>
</evidence>
<dbReference type="PANTHER" id="PTHR43479:SF11">
    <property type="entry name" value="ACREF_ENVCD OPERON REPRESSOR-RELATED"/>
    <property type="match status" value="1"/>
</dbReference>
<evidence type="ECO:0000313" key="4">
    <source>
        <dbReference type="EMBL" id="GEN33598.1"/>
    </source>
</evidence>
<dbReference type="Gene3D" id="1.10.10.60">
    <property type="entry name" value="Homeodomain-like"/>
    <property type="match status" value="1"/>
</dbReference>
<keyword evidence="5" id="KW-1185">Reference proteome</keyword>
<reference evidence="4 5" key="1">
    <citation type="submission" date="2019-07" db="EMBL/GenBank/DDBJ databases">
        <title>Whole genome shotgun sequence of Aneurinibacillus danicus NBRC 102444.</title>
        <authorList>
            <person name="Hosoyama A."/>
            <person name="Uohara A."/>
            <person name="Ohji S."/>
            <person name="Ichikawa N."/>
        </authorList>
    </citation>
    <scope>NUCLEOTIDE SEQUENCE [LARGE SCALE GENOMIC DNA]</scope>
    <source>
        <strain evidence="4 5">NBRC 102444</strain>
    </source>
</reference>
<dbReference type="AlphaFoldDB" id="A0A511V6Q9"/>
<accession>A0A511V6Q9</accession>
<organism evidence="4 5">
    <name type="scientific">Aneurinibacillus danicus</name>
    <dbReference type="NCBI Taxonomy" id="267746"/>
    <lineage>
        <taxon>Bacteria</taxon>
        <taxon>Bacillati</taxon>
        <taxon>Bacillota</taxon>
        <taxon>Bacilli</taxon>
        <taxon>Bacillales</taxon>
        <taxon>Paenibacillaceae</taxon>
        <taxon>Aneurinibacillus group</taxon>
        <taxon>Aneurinibacillus</taxon>
    </lineage>
</organism>